<dbReference type="Gene3D" id="1.10.287.630">
    <property type="entry name" value="Helix hairpin bin"/>
    <property type="match status" value="1"/>
</dbReference>
<dbReference type="GO" id="GO:0005886">
    <property type="term" value="C:plasma membrane"/>
    <property type="evidence" value="ECO:0007669"/>
    <property type="project" value="TreeGrafter"/>
</dbReference>
<dbReference type="InterPro" id="IPR000595">
    <property type="entry name" value="cNMP-bd_dom"/>
</dbReference>
<evidence type="ECO:0000256" key="10">
    <source>
        <dbReference type="ARBA" id="ARBA00023136"/>
    </source>
</evidence>
<evidence type="ECO:0000256" key="9">
    <source>
        <dbReference type="ARBA" id="ARBA00023065"/>
    </source>
</evidence>
<dbReference type="Pfam" id="PF00098">
    <property type="entry name" value="zf-CCHC"/>
    <property type="match status" value="1"/>
</dbReference>
<evidence type="ECO:0000256" key="3">
    <source>
        <dbReference type="ARBA" id="ARBA00022538"/>
    </source>
</evidence>
<dbReference type="GO" id="GO:0034702">
    <property type="term" value="C:monoatomic ion channel complex"/>
    <property type="evidence" value="ECO:0007669"/>
    <property type="project" value="UniProtKB-KW"/>
</dbReference>
<evidence type="ECO:0000259" key="14">
    <source>
        <dbReference type="PROSITE" id="PS50042"/>
    </source>
</evidence>
<feature type="region of interest" description="Disordered" evidence="13">
    <location>
        <begin position="1"/>
        <end position="29"/>
    </location>
</feature>
<evidence type="ECO:0000256" key="5">
    <source>
        <dbReference type="ARBA" id="ARBA00022826"/>
    </source>
</evidence>
<dbReference type="AlphaFoldDB" id="A0A7S0A093"/>
<dbReference type="GO" id="GO:0003676">
    <property type="term" value="F:nucleic acid binding"/>
    <property type="evidence" value="ECO:0007669"/>
    <property type="project" value="InterPro"/>
</dbReference>
<dbReference type="SMART" id="SM00343">
    <property type="entry name" value="ZnF_C2HC"/>
    <property type="match status" value="1"/>
</dbReference>
<dbReference type="PANTHER" id="PTHR10217:SF435">
    <property type="entry name" value="POTASSIUM VOLTAGE-GATED CHANNEL PROTEIN EAG"/>
    <property type="match status" value="1"/>
</dbReference>
<keyword evidence="8" id="KW-1133">Transmembrane helix</keyword>
<keyword evidence="7" id="KW-0630">Potassium</keyword>
<accession>A0A7S0A093</accession>
<dbReference type="PROSITE" id="PS50158">
    <property type="entry name" value="ZF_CCHC"/>
    <property type="match status" value="1"/>
</dbReference>
<dbReference type="Gene3D" id="2.60.120.10">
    <property type="entry name" value="Jelly Rolls"/>
    <property type="match status" value="1"/>
</dbReference>
<dbReference type="PANTHER" id="PTHR10217">
    <property type="entry name" value="VOLTAGE AND LIGAND GATED POTASSIUM CHANNEL"/>
    <property type="match status" value="1"/>
</dbReference>
<dbReference type="InterPro" id="IPR005821">
    <property type="entry name" value="Ion_trans_dom"/>
</dbReference>
<dbReference type="EMBL" id="HBEG01007985">
    <property type="protein sequence ID" value="CAD8348982.1"/>
    <property type="molecule type" value="Transcribed_RNA"/>
</dbReference>
<evidence type="ECO:0000256" key="1">
    <source>
        <dbReference type="ARBA" id="ARBA00004141"/>
    </source>
</evidence>
<keyword evidence="2" id="KW-0813">Transport</keyword>
<keyword evidence="5" id="KW-0631">Potassium channel</keyword>
<dbReference type="GO" id="GO:0042391">
    <property type="term" value="P:regulation of membrane potential"/>
    <property type="evidence" value="ECO:0007669"/>
    <property type="project" value="TreeGrafter"/>
</dbReference>
<keyword evidence="9" id="KW-0406">Ion transport</keyword>
<dbReference type="Gene3D" id="1.10.287.70">
    <property type="match status" value="1"/>
</dbReference>
<dbReference type="InterPro" id="IPR014710">
    <property type="entry name" value="RmlC-like_jellyroll"/>
</dbReference>
<dbReference type="SUPFAM" id="SSF51206">
    <property type="entry name" value="cAMP-binding domain-like"/>
    <property type="match status" value="1"/>
</dbReference>
<evidence type="ECO:0000256" key="12">
    <source>
        <dbReference type="PROSITE-ProRule" id="PRU00047"/>
    </source>
</evidence>
<dbReference type="InterPro" id="IPR050818">
    <property type="entry name" value="KCNH_animal-type"/>
</dbReference>
<dbReference type="Pfam" id="PF00027">
    <property type="entry name" value="cNMP_binding"/>
    <property type="match status" value="1"/>
</dbReference>
<evidence type="ECO:0000256" key="11">
    <source>
        <dbReference type="ARBA" id="ARBA00023303"/>
    </source>
</evidence>
<dbReference type="InterPro" id="IPR003938">
    <property type="entry name" value="K_chnl_volt-dep_EAG/ELK/ERG"/>
</dbReference>
<evidence type="ECO:0000313" key="16">
    <source>
        <dbReference type="EMBL" id="CAD8348982.1"/>
    </source>
</evidence>
<reference evidence="16" key="1">
    <citation type="submission" date="2021-01" db="EMBL/GenBank/DDBJ databases">
        <authorList>
            <person name="Corre E."/>
            <person name="Pelletier E."/>
            <person name="Niang G."/>
            <person name="Scheremetjew M."/>
            <person name="Finn R."/>
            <person name="Kale V."/>
            <person name="Holt S."/>
            <person name="Cochrane G."/>
            <person name="Meng A."/>
            <person name="Brown T."/>
            <person name="Cohen L."/>
        </authorList>
    </citation>
    <scope>NUCLEOTIDE SEQUENCE</scope>
    <source>
        <strain evidence="16">Pbaha01</strain>
    </source>
</reference>
<dbReference type="InterPro" id="IPR018490">
    <property type="entry name" value="cNMP-bd_dom_sf"/>
</dbReference>
<evidence type="ECO:0000256" key="2">
    <source>
        <dbReference type="ARBA" id="ARBA00022448"/>
    </source>
</evidence>
<feature type="domain" description="CCHC-type" evidence="15">
    <location>
        <begin position="736"/>
        <end position="751"/>
    </location>
</feature>
<keyword evidence="12" id="KW-0862">Zinc</keyword>
<dbReference type="Pfam" id="PF00520">
    <property type="entry name" value="Ion_trans"/>
    <property type="match status" value="1"/>
</dbReference>
<dbReference type="SUPFAM" id="SSF57756">
    <property type="entry name" value="Retrovirus zinc finger-like domains"/>
    <property type="match status" value="1"/>
</dbReference>
<gene>
    <name evidence="16" type="ORF">PBAH0796_LOCUS4721</name>
</gene>
<dbReference type="SMART" id="SM00100">
    <property type="entry name" value="cNMP"/>
    <property type="match status" value="1"/>
</dbReference>
<keyword evidence="4" id="KW-0812">Transmembrane</keyword>
<evidence type="ECO:0000256" key="4">
    <source>
        <dbReference type="ARBA" id="ARBA00022692"/>
    </source>
</evidence>
<evidence type="ECO:0000256" key="8">
    <source>
        <dbReference type="ARBA" id="ARBA00022989"/>
    </source>
</evidence>
<name>A0A7S0A093_9DINO</name>
<keyword evidence="12" id="KW-0863">Zinc-finger</keyword>
<keyword evidence="10" id="KW-0472">Membrane</keyword>
<sequence length="757" mass="83749">MLRGPMCKQEKPETPSPGSGSDSLCKGDENGRLSCMEGIPVWQSAVGGLSRHSSPVGPLERYRSQATVESLVESLGPSASPITNVAVQKIRSVVRLPLDIQNKARELMQELQALRSQSGPSGGSSIELCMHTACGVLEHLCLASELEQQATACLYQSRLNEGLDRATNSEGRALSPAFTDGSAGLAMIPAEEFSQLRTATKDFDCTDSMKVQVEEESDELVQQAWTADIGSRRGSFVLTPQRDAVNDGEEMVTSNNKCYLHPESPVRLGWDFTSMMLILALTVLIPLEVCFFWDTDPPTVLVIFSGLIDSFFIADIVLNFFTAYHEGHGISGRLVTDFRGIAKHYAKSWLLIDMGASLPYLELMQLFGGTDPSKGGEAMGMLKVLRYAKVARMMKVLRVLKLGGLMQVVEEKMVAAQSMTVAFQLLKMTVVMMVLSHNVACLWYAVATFSEGTEAAEPMTWLQAEGLDRATGWQQYVAAFYFAITTGTTVGYGDIHPNNTLEQAITTFVLVLSVGYIGQFLARVSQMVSSLRSLENQMVQAKRDALLFMKKRSVQKELQFRVLRYIEHVYETDAITALDGKIMSILSESLQNQLALAVTGNVLKQFPLFEASEENFLTAICQVCRTQRAGIGDTIVSEEQAAHEMFWVVRGEAAVLSRNRHVGGLRTGDWFGELALFFPGAMRKATVRCETNCEFLVLHYNDFQKKVELFPNMRRECDKVAAELRRGNPRVLKIACANCGSMDHFTRDCPKMAPLER</sequence>
<dbReference type="CDD" id="cd00038">
    <property type="entry name" value="CAP_ED"/>
    <property type="match status" value="1"/>
</dbReference>
<keyword evidence="11" id="KW-0407">Ion channel</keyword>
<dbReference type="PRINTS" id="PR01463">
    <property type="entry name" value="EAGCHANLFMLY"/>
</dbReference>
<dbReference type="GO" id="GO:0005249">
    <property type="term" value="F:voltage-gated potassium channel activity"/>
    <property type="evidence" value="ECO:0007669"/>
    <property type="project" value="InterPro"/>
</dbReference>
<evidence type="ECO:0008006" key="17">
    <source>
        <dbReference type="Google" id="ProtNLM"/>
    </source>
</evidence>
<evidence type="ECO:0000256" key="7">
    <source>
        <dbReference type="ARBA" id="ARBA00022958"/>
    </source>
</evidence>
<keyword evidence="12" id="KW-0479">Metal-binding</keyword>
<dbReference type="GO" id="GO:0008270">
    <property type="term" value="F:zinc ion binding"/>
    <property type="evidence" value="ECO:0007669"/>
    <property type="project" value="UniProtKB-KW"/>
</dbReference>
<protein>
    <recommendedName>
        <fullName evidence="17">Cyclic nucleotide-binding domain-containing protein</fullName>
    </recommendedName>
</protein>
<dbReference type="InterPro" id="IPR001878">
    <property type="entry name" value="Znf_CCHC"/>
</dbReference>
<dbReference type="SUPFAM" id="SSF81324">
    <property type="entry name" value="Voltage-gated potassium channels"/>
    <property type="match status" value="1"/>
</dbReference>
<dbReference type="InterPro" id="IPR036875">
    <property type="entry name" value="Znf_CCHC_sf"/>
</dbReference>
<organism evidence="16">
    <name type="scientific">Pyrodinium bahamense</name>
    <dbReference type="NCBI Taxonomy" id="73915"/>
    <lineage>
        <taxon>Eukaryota</taxon>
        <taxon>Sar</taxon>
        <taxon>Alveolata</taxon>
        <taxon>Dinophyceae</taxon>
        <taxon>Gonyaulacales</taxon>
        <taxon>Pyrocystaceae</taxon>
        <taxon>Pyrodinium</taxon>
    </lineage>
</organism>
<dbReference type="PROSITE" id="PS50042">
    <property type="entry name" value="CNMP_BINDING_3"/>
    <property type="match status" value="1"/>
</dbReference>
<evidence type="ECO:0000256" key="6">
    <source>
        <dbReference type="ARBA" id="ARBA00022882"/>
    </source>
</evidence>
<evidence type="ECO:0000259" key="15">
    <source>
        <dbReference type="PROSITE" id="PS50158"/>
    </source>
</evidence>
<evidence type="ECO:0000256" key="13">
    <source>
        <dbReference type="SAM" id="MobiDB-lite"/>
    </source>
</evidence>
<keyword evidence="3" id="KW-0633">Potassium transport</keyword>
<proteinExistence type="predicted"/>
<comment type="subcellular location">
    <subcellularLocation>
        <location evidence="1">Membrane</location>
        <topology evidence="1">Multi-pass membrane protein</topology>
    </subcellularLocation>
</comment>
<keyword evidence="6" id="KW-0851">Voltage-gated channel</keyword>
<feature type="domain" description="Cyclic nucleotide-binding" evidence="14">
    <location>
        <begin position="608"/>
        <end position="705"/>
    </location>
</feature>